<keyword evidence="2" id="KW-1185">Reference proteome</keyword>
<dbReference type="OrthoDB" id="413122at2759"/>
<dbReference type="EMBL" id="CACVKT020007518">
    <property type="protein sequence ID" value="CAC5408240.1"/>
    <property type="molecule type" value="Genomic_DNA"/>
</dbReference>
<protein>
    <submittedName>
        <fullName evidence="1">Uncharacterized protein</fullName>
    </submittedName>
</protein>
<proteinExistence type="predicted"/>
<name>A0A6J8DMY0_MYTCO</name>
<dbReference type="Proteomes" id="UP000507470">
    <property type="component" value="Unassembled WGS sequence"/>
</dbReference>
<reference evidence="1 2" key="1">
    <citation type="submission" date="2020-06" db="EMBL/GenBank/DDBJ databases">
        <authorList>
            <person name="Li R."/>
            <person name="Bekaert M."/>
        </authorList>
    </citation>
    <scope>NUCLEOTIDE SEQUENCE [LARGE SCALE GENOMIC DNA]</scope>
    <source>
        <strain evidence="2">wild</strain>
    </source>
</reference>
<gene>
    <name evidence="1" type="ORF">MCOR_41652</name>
</gene>
<evidence type="ECO:0000313" key="1">
    <source>
        <dbReference type="EMBL" id="CAC5408240.1"/>
    </source>
</evidence>
<accession>A0A6J8DMY0</accession>
<evidence type="ECO:0000313" key="2">
    <source>
        <dbReference type="Proteomes" id="UP000507470"/>
    </source>
</evidence>
<dbReference type="AlphaFoldDB" id="A0A6J8DMY0"/>
<organism evidence="1 2">
    <name type="scientific">Mytilus coruscus</name>
    <name type="common">Sea mussel</name>
    <dbReference type="NCBI Taxonomy" id="42192"/>
    <lineage>
        <taxon>Eukaryota</taxon>
        <taxon>Metazoa</taxon>
        <taxon>Spiralia</taxon>
        <taxon>Lophotrochozoa</taxon>
        <taxon>Mollusca</taxon>
        <taxon>Bivalvia</taxon>
        <taxon>Autobranchia</taxon>
        <taxon>Pteriomorphia</taxon>
        <taxon>Mytilida</taxon>
        <taxon>Mytiloidea</taxon>
        <taxon>Mytilidae</taxon>
        <taxon>Mytilinae</taxon>
        <taxon>Mytilus</taxon>
    </lineage>
</organism>
<sequence>MSLTSLNTKIKGFIQHISLIPSYVMYWNESGIRLWHQVAKNNIVFWDATGSILKTRLDESKYLYYELALANPTPKEPTIPVASMISNSHDTPQIHYWLSKFRLEEKKLFGHRTAAFPRQVNSNRSLVFLQSALLEFCGETIDTFRSRAWRILNGTASTADLRKTIPHGCLSHTMKNSKNCVNLITNQISSMECTCLAF</sequence>